<protein>
    <submittedName>
        <fullName evidence="1">Uncharacterized protein</fullName>
    </submittedName>
</protein>
<comment type="caution">
    <text evidence="1">The sequence shown here is derived from an EMBL/GenBank/DDBJ whole genome shotgun (WGS) entry which is preliminary data.</text>
</comment>
<dbReference type="EMBL" id="NAJN01000451">
    <property type="protein sequence ID" value="TKA73152.1"/>
    <property type="molecule type" value="Genomic_DNA"/>
</dbReference>
<evidence type="ECO:0000313" key="2">
    <source>
        <dbReference type="Proteomes" id="UP000308768"/>
    </source>
</evidence>
<accession>A0A4U0X961</accession>
<evidence type="ECO:0000313" key="1">
    <source>
        <dbReference type="EMBL" id="TKA73152.1"/>
    </source>
</evidence>
<keyword evidence="2" id="KW-1185">Reference proteome</keyword>
<proteinExistence type="predicted"/>
<reference evidence="1 2" key="1">
    <citation type="submission" date="2017-03" db="EMBL/GenBank/DDBJ databases">
        <title>Genomes of endolithic fungi from Antarctica.</title>
        <authorList>
            <person name="Coleine C."/>
            <person name="Masonjones S."/>
            <person name="Stajich J.E."/>
        </authorList>
    </citation>
    <scope>NUCLEOTIDE SEQUENCE [LARGE SCALE GENOMIC DNA]</scope>
    <source>
        <strain evidence="1 2">CCFEE 5187</strain>
    </source>
</reference>
<name>A0A4U0X961_9PEZI</name>
<dbReference type="Proteomes" id="UP000308768">
    <property type="component" value="Unassembled WGS sequence"/>
</dbReference>
<dbReference type="AlphaFoldDB" id="A0A4U0X961"/>
<gene>
    <name evidence="1" type="ORF">B0A49_03844</name>
</gene>
<sequence length="66" mass="7657">MPELFLTCRRVRAEVLPTYYIYAGFSAITKPWDFDAFTAWLRSLGTTNLTALTNNENMKAWTEGYQ</sequence>
<organism evidence="1 2">
    <name type="scientific">Cryomyces minteri</name>
    <dbReference type="NCBI Taxonomy" id="331657"/>
    <lineage>
        <taxon>Eukaryota</taxon>
        <taxon>Fungi</taxon>
        <taxon>Dikarya</taxon>
        <taxon>Ascomycota</taxon>
        <taxon>Pezizomycotina</taxon>
        <taxon>Dothideomycetes</taxon>
        <taxon>Dothideomycetes incertae sedis</taxon>
        <taxon>Cryomyces</taxon>
    </lineage>
</organism>